<feature type="non-terminal residue" evidence="2">
    <location>
        <position position="74"/>
    </location>
</feature>
<feature type="transmembrane region" description="Helical" evidence="1">
    <location>
        <begin position="51"/>
        <end position="69"/>
    </location>
</feature>
<keyword evidence="1" id="KW-1133">Transmembrane helix</keyword>
<reference evidence="2" key="1">
    <citation type="submission" date="2018-05" db="EMBL/GenBank/DDBJ databases">
        <authorList>
            <person name="Lanie J.A."/>
            <person name="Ng W.-L."/>
            <person name="Kazmierczak K.M."/>
            <person name="Andrzejewski T.M."/>
            <person name="Davidsen T.M."/>
            <person name="Wayne K.J."/>
            <person name="Tettelin H."/>
            <person name="Glass J.I."/>
            <person name="Rusch D."/>
            <person name="Podicherti R."/>
            <person name="Tsui H.-C.T."/>
            <person name="Winkler M.E."/>
        </authorList>
    </citation>
    <scope>NUCLEOTIDE SEQUENCE</scope>
</reference>
<proteinExistence type="predicted"/>
<organism evidence="2">
    <name type="scientific">marine metagenome</name>
    <dbReference type="NCBI Taxonomy" id="408172"/>
    <lineage>
        <taxon>unclassified sequences</taxon>
        <taxon>metagenomes</taxon>
        <taxon>ecological metagenomes</taxon>
    </lineage>
</organism>
<name>A0A382S1J4_9ZZZZ</name>
<dbReference type="EMBL" id="UINC01125751">
    <property type="protein sequence ID" value="SVD03804.1"/>
    <property type="molecule type" value="Genomic_DNA"/>
</dbReference>
<gene>
    <name evidence="2" type="ORF">METZ01_LOCUS356658</name>
</gene>
<accession>A0A382S1J4</accession>
<protein>
    <submittedName>
        <fullName evidence="2">Uncharacterized protein</fullName>
    </submittedName>
</protein>
<keyword evidence="1" id="KW-0812">Transmembrane</keyword>
<evidence type="ECO:0000256" key="1">
    <source>
        <dbReference type="SAM" id="Phobius"/>
    </source>
</evidence>
<dbReference type="AlphaFoldDB" id="A0A382S1J4"/>
<evidence type="ECO:0000313" key="2">
    <source>
        <dbReference type="EMBL" id="SVD03804.1"/>
    </source>
</evidence>
<sequence length="74" mass="8621">MISYDASNRLQVILSYRGTILPSVLSYMLWILIWTGMLLFCFKYFDLKYEMGSQLHTFLGVALVFLLVMRTNSS</sequence>
<keyword evidence="1" id="KW-0472">Membrane</keyword>
<feature type="transmembrane region" description="Helical" evidence="1">
    <location>
        <begin position="20"/>
        <end position="45"/>
    </location>
</feature>